<accession>A0A0J6YQ84</accession>
<organism evidence="2 3">
    <name type="scientific">Coccidioides immitis RMSCC 2394</name>
    <dbReference type="NCBI Taxonomy" id="404692"/>
    <lineage>
        <taxon>Eukaryota</taxon>
        <taxon>Fungi</taxon>
        <taxon>Dikarya</taxon>
        <taxon>Ascomycota</taxon>
        <taxon>Pezizomycotina</taxon>
        <taxon>Eurotiomycetes</taxon>
        <taxon>Eurotiomycetidae</taxon>
        <taxon>Onygenales</taxon>
        <taxon>Onygenaceae</taxon>
        <taxon>Coccidioides</taxon>
    </lineage>
</organism>
<name>A0A0J6YQ84_COCIT</name>
<sequence>MAAKRLLLLCEACYCKIVGAGKVTTEDSRYQEQEIQGSVLLSQETGWLVFPLFAPHVTRRLHLAREELFAFPPQLPATAADVLEFDAAGPGVHGHLSCKPAA</sequence>
<keyword evidence="1" id="KW-0732">Signal</keyword>
<reference evidence="3" key="1">
    <citation type="journal article" date="2010" name="Genome Res.">
        <title>Population genomic sequencing of Coccidioides fungi reveals recent hybridization and transposon control.</title>
        <authorList>
            <person name="Neafsey D.E."/>
            <person name="Barker B.M."/>
            <person name="Sharpton T.J."/>
            <person name="Stajich J.E."/>
            <person name="Park D.J."/>
            <person name="Whiston E."/>
            <person name="Hung C.-Y."/>
            <person name="McMahan C."/>
            <person name="White J."/>
            <person name="Sykes S."/>
            <person name="Heiman D."/>
            <person name="Young S."/>
            <person name="Zeng Q."/>
            <person name="Abouelleil A."/>
            <person name="Aftuck L."/>
            <person name="Bessette D."/>
            <person name="Brown A."/>
            <person name="FitzGerald M."/>
            <person name="Lui A."/>
            <person name="Macdonald J.P."/>
            <person name="Priest M."/>
            <person name="Orbach M.J."/>
            <person name="Galgiani J.N."/>
            <person name="Kirkland T.N."/>
            <person name="Cole G.T."/>
            <person name="Birren B.W."/>
            <person name="Henn M.R."/>
            <person name="Taylor J.W."/>
            <person name="Rounsley S.D."/>
        </authorList>
    </citation>
    <scope>NUCLEOTIDE SEQUENCE [LARGE SCALE GENOMIC DNA]</scope>
    <source>
        <strain evidence="3">RMSCC 2394</strain>
    </source>
</reference>
<dbReference type="Proteomes" id="UP000054565">
    <property type="component" value="Unassembled WGS sequence"/>
</dbReference>
<protein>
    <submittedName>
        <fullName evidence="2">Uncharacterized protein</fullName>
    </submittedName>
</protein>
<evidence type="ECO:0000313" key="3">
    <source>
        <dbReference type="Proteomes" id="UP000054565"/>
    </source>
</evidence>
<gene>
    <name evidence="2" type="ORF">CIRG_09152</name>
</gene>
<dbReference type="EMBL" id="DS028100">
    <property type="protein sequence ID" value="KMP09920.1"/>
    <property type="molecule type" value="Genomic_DNA"/>
</dbReference>
<dbReference type="AlphaFoldDB" id="A0A0J6YQ84"/>
<feature type="chain" id="PRO_5005285490" evidence="1">
    <location>
        <begin position="21"/>
        <end position="102"/>
    </location>
</feature>
<evidence type="ECO:0000313" key="2">
    <source>
        <dbReference type="EMBL" id="KMP09920.1"/>
    </source>
</evidence>
<proteinExistence type="predicted"/>
<feature type="signal peptide" evidence="1">
    <location>
        <begin position="1"/>
        <end position="20"/>
    </location>
</feature>
<evidence type="ECO:0000256" key="1">
    <source>
        <dbReference type="SAM" id="SignalP"/>
    </source>
</evidence>